<evidence type="ECO:0000313" key="2">
    <source>
        <dbReference type="Proteomes" id="UP000019140"/>
    </source>
</evidence>
<dbReference type="Proteomes" id="UP000019140">
    <property type="component" value="Unassembled WGS sequence"/>
</dbReference>
<gene>
    <name evidence="1" type="ORF">ETSY2_19285</name>
</gene>
<sequence length="76" mass="8422">MATIHIQCVGDKALLPQSELEHLIELAQRAETMTVQRQKDDVPTLGTMHLIEQGGAFGFRKEDGEDIYSVNDGEPV</sequence>
<dbReference type="HOGENOM" id="CLU_2647762_0_0_7"/>
<reference evidence="1 2" key="1">
    <citation type="journal article" date="2014" name="Nature">
        <title>An environmental bacterial taxon with a large and distinct metabolic repertoire.</title>
        <authorList>
            <person name="Wilson M.C."/>
            <person name="Mori T."/>
            <person name="Ruckert C."/>
            <person name="Uria A.R."/>
            <person name="Helf M.J."/>
            <person name="Takada K."/>
            <person name="Gernert C."/>
            <person name="Steffens U.A."/>
            <person name="Heycke N."/>
            <person name="Schmitt S."/>
            <person name="Rinke C."/>
            <person name="Helfrich E.J."/>
            <person name="Brachmann A.O."/>
            <person name="Gurgui C."/>
            <person name="Wakimoto T."/>
            <person name="Kracht M."/>
            <person name="Crusemann M."/>
            <person name="Hentschel U."/>
            <person name="Abe I."/>
            <person name="Matsunaga S."/>
            <person name="Kalinowski J."/>
            <person name="Takeyama H."/>
            <person name="Piel J."/>
        </authorList>
    </citation>
    <scope>NUCLEOTIDE SEQUENCE [LARGE SCALE GENOMIC DNA]</scope>
    <source>
        <strain evidence="2">TSY2</strain>
    </source>
</reference>
<proteinExistence type="predicted"/>
<accession>W4M7B4</accession>
<keyword evidence="2" id="KW-1185">Reference proteome</keyword>
<protein>
    <submittedName>
        <fullName evidence="1">Uncharacterized protein</fullName>
    </submittedName>
</protein>
<organism evidence="1 2">
    <name type="scientific">Candidatus Entotheonella gemina</name>
    <dbReference type="NCBI Taxonomy" id="1429439"/>
    <lineage>
        <taxon>Bacteria</taxon>
        <taxon>Pseudomonadati</taxon>
        <taxon>Nitrospinota/Tectimicrobiota group</taxon>
        <taxon>Candidatus Tectimicrobiota</taxon>
        <taxon>Candidatus Entotheonellia</taxon>
        <taxon>Candidatus Entotheonellales</taxon>
        <taxon>Candidatus Entotheonellaceae</taxon>
        <taxon>Candidatus Entotheonella</taxon>
    </lineage>
</organism>
<comment type="caution">
    <text evidence="1">The sequence shown here is derived from an EMBL/GenBank/DDBJ whole genome shotgun (WGS) entry which is preliminary data.</text>
</comment>
<name>W4M7B4_9BACT</name>
<dbReference type="EMBL" id="AZHX01000789">
    <property type="protein sequence ID" value="ETX06073.1"/>
    <property type="molecule type" value="Genomic_DNA"/>
</dbReference>
<evidence type="ECO:0000313" key="1">
    <source>
        <dbReference type="EMBL" id="ETX06073.1"/>
    </source>
</evidence>
<dbReference type="AlphaFoldDB" id="W4M7B4"/>